<protein>
    <submittedName>
        <fullName evidence="1">Uncharacterized protein</fullName>
    </submittedName>
</protein>
<proteinExistence type="predicted"/>
<name>A0A242JYX4_9ENTE</name>
<keyword evidence="3" id="KW-1185">Reference proteome</keyword>
<dbReference type="AlphaFoldDB" id="A0A242JYX4"/>
<dbReference type="EMBL" id="CP147247">
    <property type="protein sequence ID" value="WYJ91463.1"/>
    <property type="molecule type" value="Genomic_DNA"/>
</dbReference>
<evidence type="ECO:0000313" key="2">
    <source>
        <dbReference type="EMBL" id="WYJ91463.1"/>
    </source>
</evidence>
<dbReference type="EMBL" id="NGMM01000008">
    <property type="protein sequence ID" value="OTP10526.1"/>
    <property type="molecule type" value="Genomic_DNA"/>
</dbReference>
<reference evidence="2" key="2">
    <citation type="submission" date="2017-05" db="EMBL/GenBank/DDBJ databases">
        <authorList>
            <consortium name="The Broad Institute Genomics Platform"/>
            <consortium name="The Broad Institute Genomic Center for Infectious Diseases"/>
            <person name="Earl A."/>
            <person name="Manson A."/>
            <person name="Schwartman J."/>
            <person name="Gilmore M."/>
            <person name="Abouelleil A."/>
            <person name="Cao P."/>
            <person name="Chapman S."/>
            <person name="Cusick C."/>
            <person name="Shea T."/>
            <person name="Young S."/>
            <person name="Neafsey D."/>
            <person name="Nusbaum C."/>
            <person name="Birren B."/>
        </authorList>
    </citation>
    <scope>NUCLEOTIDE SEQUENCE</scope>
    <source>
        <strain evidence="2">9E7_DIV0242</strain>
    </source>
</reference>
<evidence type="ECO:0000313" key="3">
    <source>
        <dbReference type="Proteomes" id="UP000195141"/>
    </source>
</evidence>
<organism evidence="1">
    <name type="scientific">Candidatus Enterococcus clewellii</name>
    <dbReference type="NCBI Taxonomy" id="1834193"/>
    <lineage>
        <taxon>Bacteria</taxon>
        <taxon>Bacillati</taxon>
        <taxon>Bacillota</taxon>
        <taxon>Bacilli</taxon>
        <taxon>Lactobacillales</taxon>
        <taxon>Enterococcaceae</taxon>
        <taxon>Enterococcus</taxon>
    </lineage>
</organism>
<dbReference type="Proteomes" id="UP000195141">
    <property type="component" value="Chromosome"/>
</dbReference>
<accession>A0A242JYX4</accession>
<evidence type="ECO:0000313" key="1">
    <source>
        <dbReference type="EMBL" id="OTP10526.1"/>
    </source>
</evidence>
<dbReference type="OrthoDB" id="2183644at2"/>
<dbReference type="RefSeq" id="WP_086350811.1">
    <property type="nucleotide sequence ID" value="NZ_CP147247.1"/>
</dbReference>
<sequence>MKKSLEMDLEDGRIPRLIPVDPDEQNHHNDLWAMYCHAEDYEEIMEHARTEYYKVSLDVFSQVMAKDDSRLSLLSNDYFKLSQEKKFLDFIERGFKLNENECYIDLGTFSDRKALIDFFTKQLSNCDRIDQIILLNQFDLLKESTNTIYLITDSNLLKTFFKLFLRESLWNCLYFNKVPVLIKSNYDISIPLIFRNEQDKKTYEKLAKQSDLFFL</sequence>
<gene>
    <name evidence="2" type="ORF">A5888_003231</name>
    <name evidence="1" type="ORF">A5888_003824</name>
</gene>
<reference evidence="2" key="3">
    <citation type="submission" date="2024-03" db="EMBL/GenBank/DDBJ databases">
        <title>The Genome Sequence of Enterococcus sp. DIV0242b.</title>
        <authorList>
            <consortium name="The Broad Institute Genomics Platform"/>
            <consortium name="The Broad Institute Microbial Omics Core"/>
            <consortium name="The Broad Institute Genomic Center for Infectious Diseases"/>
            <person name="Earl A."/>
            <person name="Manson A."/>
            <person name="Gilmore M."/>
            <person name="Schwartman J."/>
            <person name="Shea T."/>
            <person name="Abouelleil A."/>
            <person name="Cao P."/>
            <person name="Chapman S."/>
            <person name="Cusick C."/>
            <person name="Young S."/>
            <person name="Neafsey D."/>
            <person name="Nusbaum C."/>
            <person name="Birren B."/>
        </authorList>
    </citation>
    <scope>NUCLEOTIDE SEQUENCE</scope>
    <source>
        <strain evidence="2">9E7_DIV0242</strain>
    </source>
</reference>
<reference evidence="1" key="1">
    <citation type="submission" date="2017-05" db="EMBL/GenBank/DDBJ databases">
        <title>The Genome Sequence of Enterococcus sp. 9E7_DIV0242.</title>
        <authorList>
            <consortium name="The Broad Institute Genomics Platform"/>
            <consortium name="The Broad Institute Genomic Center for Infectious Diseases"/>
            <person name="Earl A."/>
            <person name="Manson A."/>
            <person name="Schwartman J."/>
            <person name="Gilmore M."/>
            <person name="Abouelleil A."/>
            <person name="Cao P."/>
            <person name="Chapman S."/>
            <person name="Cusick C."/>
            <person name="Shea T."/>
            <person name="Young S."/>
            <person name="Neafsey D."/>
            <person name="Nusbaum C."/>
            <person name="Birren B."/>
        </authorList>
    </citation>
    <scope>NUCLEOTIDE SEQUENCE [LARGE SCALE GENOMIC DNA]</scope>
    <source>
        <strain evidence="1">9E7_DIV0242</strain>
    </source>
</reference>